<dbReference type="InterPro" id="IPR050765">
    <property type="entry name" value="Riboflavin_Biosynth_HTPR"/>
</dbReference>
<comment type="pathway">
    <text evidence="1">Cofactor biosynthesis; riboflavin biosynthesis.</text>
</comment>
<dbReference type="InterPro" id="IPR002734">
    <property type="entry name" value="RibDG_C"/>
</dbReference>
<comment type="caution">
    <text evidence="5">The sequence shown here is derived from an EMBL/GenBank/DDBJ whole genome shotgun (WGS) entry which is preliminary data.</text>
</comment>
<evidence type="ECO:0000313" key="6">
    <source>
        <dbReference type="Proteomes" id="UP000076218"/>
    </source>
</evidence>
<dbReference type="OrthoDB" id="5243299at2"/>
<feature type="domain" description="Bacterial bifunctional deaminase-reductase C-terminal" evidence="4">
    <location>
        <begin position="41"/>
        <end position="226"/>
    </location>
</feature>
<dbReference type="PANTHER" id="PTHR38011">
    <property type="entry name" value="DIHYDROFOLATE REDUCTASE FAMILY PROTEIN (AFU_ORTHOLOGUE AFUA_8G06820)"/>
    <property type="match status" value="1"/>
</dbReference>
<dbReference type="AlphaFoldDB" id="A0A154V0H3"/>
<sequence length="248" mass="25415">MRITRVLPVAGAGEAAASRGLEDDGTRAWLEGLYRPGSPVHVRLNFVASVDGSVIGADGSSDSLSSAVDRRILGVIREVADVVLVGAGTVRAERYVLPRRTPLAVATSSGDLTGHRFDADAAAGSLLVLCPPEARDRAVATLAGVPAEIVPVPLGAAADGRLSGDDVVDALGRHGLTGVVCEGGPALAAALVAAGRVDELCLTTSPELVTSLTPLVPVGSGVRAPLRLTQLLLDDDHRTYARWAVDRG</sequence>
<keyword evidence="3" id="KW-0560">Oxidoreductase</keyword>
<dbReference type="InterPro" id="IPR024072">
    <property type="entry name" value="DHFR-like_dom_sf"/>
</dbReference>
<dbReference type="RefSeq" id="WP_063071856.1">
    <property type="nucleotide sequence ID" value="NZ_LQXA01000035.1"/>
</dbReference>
<evidence type="ECO:0000259" key="4">
    <source>
        <dbReference type="Pfam" id="PF01872"/>
    </source>
</evidence>
<evidence type="ECO:0000256" key="3">
    <source>
        <dbReference type="ARBA" id="ARBA00023002"/>
    </source>
</evidence>
<dbReference type="EMBL" id="LQXA01000035">
    <property type="protein sequence ID" value="KZC94807.1"/>
    <property type="molecule type" value="Genomic_DNA"/>
</dbReference>
<protein>
    <submittedName>
        <fullName evidence="5">Pyrimidine reductase</fullName>
    </submittedName>
</protein>
<accession>A0A154V0H3</accession>
<evidence type="ECO:0000256" key="1">
    <source>
        <dbReference type="ARBA" id="ARBA00005104"/>
    </source>
</evidence>
<organism evidence="5 6">
    <name type="scientific">Clavibacter tessellarius</name>
    <dbReference type="NCBI Taxonomy" id="31965"/>
    <lineage>
        <taxon>Bacteria</taxon>
        <taxon>Bacillati</taxon>
        <taxon>Actinomycetota</taxon>
        <taxon>Actinomycetes</taxon>
        <taxon>Micrococcales</taxon>
        <taxon>Microbacteriaceae</taxon>
        <taxon>Clavibacter</taxon>
    </lineage>
</organism>
<dbReference type="Pfam" id="PF01872">
    <property type="entry name" value="RibD_C"/>
    <property type="match status" value="1"/>
</dbReference>
<dbReference type="GO" id="GO:0008703">
    <property type="term" value="F:5-amino-6-(5-phosphoribosylamino)uracil reductase activity"/>
    <property type="evidence" value="ECO:0007669"/>
    <property type="project" value="InterPro"/>
</dbReference>
<evidence type="ECO:0000313" key="5">
    <source>
        <dbReference type="EMBL" id="KZC94807.1"/>
    </source>
</evidence>
<keyword evidence="2" id="KW-0521">NADP</keyword>
<name>A0A154V0H3_9MICO</name>
<dbReference type="Proteomes" id="UP000076218">
    <property type="component" value="Unassembled WGS sequence"/>
</dbReference>
<evidence type="ECO:0000256" key="2">
    <source>
        <dbReference type="ARBA" id="ARBA00022857"/>
    </source>
</evidence>
<dbReference type="STRING" id="31965.AWH51_11545"/>
<dbReference type="Gene3D" id="3.40.430.10">
    <property type="entry name" value="Dihydrofolate Reductase, subunit A"/>
    <property type="match status" value="1"/>
</dbReference>
<reference evidence="5 6" key="1">
    <citation type="submission" date="2016-01" db="EMBL/GenBank/DDBJ databases">
        <title>Draft genome sequence of Clavibacter michiganensis subsp. tessellarius DOAB 609.</title>
        <authorList>
            <person name="Tambong J.T."/>
        </authorList>
    </citation>
    <scope>NUCLEOTIDE SEQUENCE [LARGE SCALE GENOMIC DNA]</scope>
    <source>
        <strain evidence="5 6">DOAB 609</strain>
    </source>
</reference>
<dbReference type="SUPFAM" id="SSF53597">
    <property type="entry name" value="Dihydrofolate reductase-like"/>
    <property type="match status" value="1"/>
</dbReference>
<dbReference type="PANTHER" id="PTHR38011:SF7">
    <property type="entry name" value="2,5-DIAMINO-6-RIBOSYLAMINO-4(3H)-PYRIMIDINONE 5'-PHOSPHATE REDUCTASE"/>
    <property type="match status" value="1"/>
</dbReference>
<proteinExistence type="predicted"/>
<gene>
    <name evidence="5" type="ORF">AWH51_11545</name>
</gene>
<dbReference type="GO" id="GO:0009231">
    <property type="term" value="P:riboflavin biosynthetic process"/>
    <property type="evidence" value="ECO:0007669"/>
    <property type="project" value="InterPro"/>
</dbReference>